<reference evidence="1 2" key="1">
    <citation type="submission" date="2024-03" db="EMBL/GenBank/DDBJ databases">
        <title>Two novel species of the genus Flavobacterium exhibiting potentially degradation of complex polysaccharides.</title>
        <authorList>
            <person name="Lian X."/>
        </authorList>
    </citation>
    <scope>NUCLEOTIDE SEQUENCE [LARGE SCALE GENOMIC DNA]</scope>
    <source>
        <strain evidence="2">j3</strain>
    </source>
</reference>
<sequence length="269" mass="30120">MEKFQLIPLFEIIGIGAASGLVYTNDMLYIVSDSSSYLYQYDLNNQDLTKIALVENSQDHMIKKEKFDFEAITLQGNSLSIFGSGSTENRNKKFTYDLTTSKIAHEDLKPIYSAIQDTLDIASDELNIEGALYKDGVLHLFQRGNGSNAKNGIVIMEQEITFIPITLPKIKHVEATFTDAILVEDKIYFLAAAEDTTSTYDDGEVLGSMIGCLDSATFTVEFTHVISDYQKFEGLTLYKKTATQMELLLCEDNDTDILETTIFKLTLSK</sequence>
<dbReference type="RefSeq" id="WP_342696635.1">
    <property type="nucleotide sequence ID" value="NZ_JBCGDO010000018.1"/>
</dbReference>
<proteinExistence type="predicted"/>
<dbReference type="Proteomes" id="UP001460072">
    <property type="component" value="Unassembled WGS sequence"/>
</dbReference>
<dbReference type="EMBL" id="JBCGDO010000018">
    <property type="protein sequence ID" value="MEM0543439.1"/>
    <property type="molecule type" value="Genomic_DNA"/>
</dbReference>
<protein>
    <submittedName>
        <fullName evidence="1">Uncharacterized protein</fullName>
    </submittedName>
</protein>
<evidence type="ECO:0000313" key="1">
    <source>
        <dbReference type="EMBL" id="MEM0543439.1"/>
    </source>
</evidence>
<accession>A0ABU9N982</accession>
<name>A0ABU9N982_9FLAO</name>
<evidence type="ECO:0000313" key="2">
    <source>
        <dbReference type="Proteomes" id="UP001460072"/>
    </source>
</evidence>
<dbReference type="InterPro" id="IPR053851">
    <property type="entry name" value="DUF6929"/>
</dbReference>
<comment type="caution">
    <text evidence="1">The sequence shown here is derived from an EMBL/GenBank/DDBJ whole genome shotgun (WGS) entry which is preliminary data.</text>
</comment>
<gene>
    <name evidence="1" type="ORF">WFZ85_12495</name>
</gene>
<dbReference type="Pfam" id="PF22000">
    <property type="entry name" value="DUF6929"/>
    <property type="match status" value="1"/>
</dbReference>
<organism evidence="1 2">
    <name type="scientific">Flavobacterium aureirubrum</name>
    <dbReference type="NCBI Taxonomy" id="3133147"/>
    <lineage>
        <taxon>Bacteria</taxon>
        <taxon>Pseudomonadati</taxon>
        <taxon>Bacteroidota</taxon>
        <taxon>Flavobacteriia</taxon>
        <taxon>Flavobacteriales</taxon>
        <taxon>Flavobacteriaceae</taxon>
        <taxon>Flavobacterium</taxon>
    </lineage>
</organism>
<keyword evidence="2" id="KW-1185">Reference proteome</keyword>